<feature type="coiled-coil region" evidence="1">
    <location>
        <begin position="702"/>
        <end position="729"/>
    </location>
</feature>
<protein>
    <submittedName>
        <fullName evidence="3">Uncharacterized protein</fullName>
    </submittedName>
</protein>
<keyword evidence="1" id="KW-0175">Coiled coil</keyword>
<keyword evidence="4" id="KW-1185">Reference proteome</keyword>
<feature type="region of interest" description="Disordered" evidence="2">
    <location>
        <begin position="337"/>
        <end position="367"/>
    </location>
</feature>
<dbReference type="AlphaFoldDB" id="A0A1D2VQ12"/>
<sequence>MSTIFGSTTTASSSNNNAKALAKYRKRLDLKNKNNNQNNTQNFNGNTNNNKLINNQNSNNNINSLQSIITNNLNSHENSTHNKPINLNSNPNNTSNITKNNHIITPITPTKSLIVSSNSTWDLEKTLQNFNENGSLPPILSPTLPPWTKNILDIPDDDISGRNNHKKSLSNNFSRNVNHNNNNEKRKLRKISSKLKLSINPNQNDISDSDDDDLPKILSPTIPSIFNSPNNNNANNFTLNNNNNSNNNIIHPLPKKIIKVSNLENNLINFNNIPNTKINKNKYVLNIHNRSLKVILYIPPSKLSTIKNKISTKLNNNTDQESKKPLPSTKKLSSFKNLKQSISKQLQPQSQSQSQSQFQSQLQKRKLSISQSNLNNISNNNSFDTNNNDNKNIGIKSGLLSPIHINSVRENNNNSKSNAINNTLNNSLNIKDKEKSTDKFIDKSIEKSKDMKQKERLKPKIIEKEKEKEKERENLILKENTKDRQREKIKDKPKEKFKERVKEQPKEKSKEKPKDQSKDISKERYKENPKEREFSYPNPNLTPNINNNLRNITAVSSPTNSISSVSRGERNFENKDSTRSILLNKKKYWFEKAKQKKAEVDRIKTALPPNNKNFLLFISSSLDVILTYIIAYNYDERALNFEKRLPSEKNWKSLPLLIDGIIQFIKSKRDIIHPRILGLCYQIKSAILEHMRCLISQRTTRLVKRQEELRNIKQRRSEEKEELEEINDKFISLMPILLSYSNSSKKYLLLGEEFLSFKLLETTFPRTFSRNLNFQSQYFKHIQVLKFNGKNTISMIDFFDNKNNDGNQNPPDDYFYLPFNNYLSLQQVCAYSYSIINEWVQLENITNFNWSFDNKRNS</sequence>
<evidence type="ECO:0000313" key="4">
    <source>
        <dbReference type="Proteomes" id="UP000095038"/>
    </source>
</evidence>
<feature type="compositionally biased region" description="Basic and acidic residues" evidence="2">
    <location>
        <begin position="441"/>
        <end position="534"/>
    </location>
</feature>
<evidence type="ECO:0000313" key="3">
    <source>
        <dbReference type="EMBL" id="ODV63701.1"/>
    </source>
</evidence>
<dbReference type="STRING" id="1344418.A0A1D2VQ12"/>
<dbReference type="RefSeq" id="XP_020050008.1">
    <property type="nucleotide sequence ID" value="XM_020195252.1"/>
</dbReference>
<dbReference type="EMBL" id="KV454475">
    <property type="protein sequence ID" value="ODV63701.1"/>
    <property type="molecule type" value="Genomic_DNA"/>
</dbReference>
<feature type="region of interest" description="Disordered" evidence="2">
    <location>
        <begin position="441"/>
        <end position="544"/>
    </location>
</feature>
<evidence type="ECO:0000256" key="1">
    <source>
        <dbReference type="SAM" id="Coils"/>
    </source>
</evidence>
<accession>A0A1D2VQ12</accession>
<dbReference type="Proteomes" id="UP000095038">
    <property type="component" value="Unassembled WGS sequence"/>
</dbReference>
<feature type="compositionally biased region" description="Low complexity" evidence="2">
    <location>
        <begin position="171"/>
        <end position="181"/>
    </location>
</feature>
<feature type="region of interest" description="Disordered" evidence="2">
    <location>
        <begin position="156"/>
        <end position="185"/>
    </location>
</feature>
<proteinExistence type="predicted"/>
<dbReference type="OrthoDB" id="284473at2759"/>
<dbReference type="GeneID" id="30968888"/>
<evidence type="ECO:0000256" key="2">
    <source>
        <dbReference type="SAM" id="MobiDB-lite"/>
    </source>
</evidence>
<reference evidence="4" key="1">
    <citation type="submission" date="2016-05" db="EMBL/GenBank/DDBJ databases">
        <title>Comparative genomics of biotechnologically important yeasts.</title>
        <authorList>
            <consortium name="DOE Joint Genome Institute"/>
            <person name="Riley R."/>
            <person name="Haridas S."/>
            <person name="Wolfe K.H."/>
            <person name="Lopes M.R."/>
            <person name="Hittinger C.T."/>
            <person name="Goker M."/>
            <person name="Salamov A."/>
            <person name="Wisecaver J."/>
            <person name="Long T.M."/>
            <person name="Aerts A.L."/>
            <person name="Barry K."/>
            <person name="Choi C."/>
            <person name="Clum A."/>
            <person name="Coughlan A.Y."/>
            <person name="Deshpande S."/>
            <person name="Douglass A.P."/>
            <person name="Hanson S.J."/>
            <person name="Klenk H.-P."/>
            <person name="Labutti K."/>
            <person name="Lapidus A."/>
            <person name="Lindquist E."/>
            <person name="Lipzen A."/>
            <person name="Meier-Kolthoff J.P."/>
            <person name="Ohm R.A."/>
            <person name="Otillar R.P."/>
            <person name="Pangilinan J."/>
            <person name="Peng Y."/>
            <person name="Rokas A."/>
            <person name="Rosa C.A."/>
            <person name="Scheuner C."/>
            <person name="Sibirny A.A."/>
            <person name="Slot J.C."/>
            <person name="Stielow J.B."/>
            <person name="Sun H."/>
            <person name="Kurtzman C.P."/>
            <person name="Blackwell M."/>
            <person name="Grigoriev I.V."/>
            <person name="Jeffries T.W."/>
        </authorList>
    </citation>
    <scope>NUCLEOTIDE SEQUENCE [LARGE SCALE GENOMIC DNA]</scope>
    <source>
        <strain evidence="4">DSM 1968</strain>
    </source>
</reference>
<name>A0A1D2VQ12_9ASCO</name>
<gene>
    <name evidence="3" type="ORF">ASCRUDRAFT_98158</name>
</gene>
<dbReference type="InParanoid" id="A0A1D2VQ12"/>
<organism evidence="3 4">
    <name type="scientific">Ascoidea rubescens DSM 1968</name>
    <dbReference type="NCBI Taxonomy" id="1344418"/>
    <lineage>
        <taxon>Eukaryota</taxon>
        <taxon>Fungi</taxon>
        <taxon>Dikarya</taxon>
        <taxon>Ascomycota</taxon>
        <taxon>Saccharomycotina</taxon>
        <taxon>Saccharomycetes</taxon>
        <taxon>Ascoideaceae</taxon>
        <taxon>Ascoidea</taxon>
    </lineage>
</organism>